<feature type="domain" description="Phospholipid/glycerol acyltransferase" evidence="5">
    <location>
        <begin position="86"/>
        <end position="194"/>
    </location>
</feature>
<keyword evidence="4" id="KW-1133">Transmembrane helix</keyword>
<feature type="transmembrane region" description="Helical" evidence="4">
    <location>
        <begin position="12"/>
        <end position="36"/>
    </location>
</feature>
<protein>
    <submittedName>
        <fullName evidence="6">2-acyl-glycerophospho-ethanolamine acyltransferase</fullName>
    </submittedName>
</protein>
<organism evidence="6 7">
    <name type="scientific">Candidatus Accumulibacter adjunctus</name>
    <dbReference type="NCBI Taxonomy" id="1454001"/>
    <lineage>
        <taxon>Bacteria</taxon>
        <taxon>Pseudomonadati</taxon>
        <taxon>Pseudomonadota</taxon>
        <taxon>Betaproteobacteria</taxon>
        <taxon>Candidatus Accumulibacter</taxon>
    </lineage>
</organism>
<reference evidence="6" key="1">
    <citation type="submission" date="2014-02" db="EMBL/GenBank/DDBJ databases">
        <title>Expanding our view of genomic diversity in Candidatus Accumulibacter clades.</title>
        <authorList>
            <person name="Skennerton C.T."/>
            <person name="Barr J.J."/>
            <person name="Slater F.R."/>
            <person name="Bond P.L."/>
            <person name="Tyson G.W."/>
        </authorList>
    </citation>
    <scope>NUCLEOTIDE SEQUENCE [LARGE SCALE GENOMIC DNA]</scope>
</reference>
<keyword evidence="2" id="KW-0808">Transferase</keyword>
<sequence length="260" mass="28164">MKGVGRLWRSLVSVLCFVAFAVGGTLMSAVLMPLLMSLPGPVLKCRSRARSVIGFCFRLLVRALAGSGCMRLETHEPGRLARARGTLVVANHPTYCDVVVLISLMPQANCVVKAALWRNPFYWGIVRAAGYISNASPEGVIEACAEALRQGETLLLFPEGTRTTPGQVLRFQRGAAHVALRSGATVMPVLIGCDPPALTKDSPWWLAPENPFTIRVDVGEELPMAQADPASAATPAIRARHLTNALQDHFSRELRRHGYA</sequence>
<keyword evidence="7" id="KW-1185">Reference proteome</keyword>
<proteinExistence type="predicted"/>
<evidence type="ECO:0000256" key="3">
    <source>
        <dbReference type="ARBA" id="ARBA00023315"/>
    </source>
</evidence>
<name>A0A011PH35_9PROT</name>
<keyword evidence="3 6" id="KW-0012">Acyltransferase</keyword>
<comment type="pathway">
    <text evidence="1">Lipid metabolism.</text>
</comment>
<dbReference type="InterPro" id="IPR002123">
    <property type="entry name" value="Plipid/glycerol_acylTrfase"/>
</dbReference>
<dbReference type="GO" id="GO:0006654">
    <property type="term" value="P:phosphatidic acid biosynthetic process"/>
    <property type="evidence" value="ECO:0007669"/>
    <property type="project" value="TreeGrafter"/>
</dbReference>
<dbReference type="GO" id="GO:0003841">
    <property type="term" value="F:1-acylglycerol-3-phosphate O-acyltransferase activity"/>
    <property type="evidence" value="ECO:0007669"/>
    <property type="project" value="TreeGrafter"/>
</dbReference>
<evidence type="ECO:0000256" key="2">
    <source>
        <dbReference type="ARBA" id="ARBA00022679"/>
    </source>
</evidence>
<keyword evidence="4" id="KW-0812">Transmembrane</keyword>
<dbReference type="Pfam" id="PF01553">
    <property type="entry name" value="Acyltransferase"/>
    <property type="match status" value="1"/>
</dbReference>
<dbReference type="PANTHER" id="PTHR10434">
    <property type="entry name" value="1-ACYL-SN-GLYCEROL-3-PHOSPHATE ACYLTRANSFERASE"/>
    <property type="match status" value="1"/>
</dbReference>
<accession>A0A011PH35</accession>
<dbReference type="PANTHER" id="PTHR10434:SF66">
    <property type="entry name" value="PHOSPHOLIPID_GLYCEROL ACYLTRANSFERASE DOMAIN-CONTAINING PROTEIN"/>
    <property type="match status" value="1"/>
</dbReference>
<dbReference type="PATRIC" id="fig|1454001.3.peg.3124"/>
<evidence type="ECO:0000256" key="1">
    <source>
        <dbReference type="ARBA" id="ARBA00005189"/>
    </source>
</evidence>
<dbReference type="AlphaFoldDB" id="A0A011PH35"/>
<keyword evidence="4" id="KW-0472">Membrane</keyword>
<evidence type="ECO:0000256" key="4">
    <source>
        <dbReference type="SAM" id="Phobius"/>
    </source>
</evidence>
<dbReference type="CDD" id="cd07989">
    <property type="entry name" value="LPLAT_AGPAT-like"/>
    <property type="match status" value="1"/>
</dbReference>
<evidence type="ECO:0000259" key="5">
    <source>
        <dbReference type="SMART" id="SM00563"/>
    </source>
</evidence>
<comment type="caution">
    <text evidence="6">The sequence shown here is derived from an EMBL/GenBank/DDBJ whole genome shotgun (WGS) entry which is preliminary data.</text>
</comment>
<gene>
    <name evidence="6" type="ORF">AW08_03079</name>
</gene>
<dbReference type="SMART" id="SM00563">
    <property type="entry name" value="PlsC"/>
    <property type="match status" value="1"/>
</dbReference>
<dbReference type="SUPFAM" id="SSF69593">
    <property type="entry name" value="Glycerol-3-phosphate (1)-acyltransferase"/>
    <property type="match status" value="1"/>
</dbReference>
<dbReference type="STRING" id="1454001.AW08_03079"/>
<evidence type="ECO:0000313" key="6">
    <source>
        <dbReference type="EMBL" id="EXI65559.1"/>
    </source>
</evidence>
<dbReference type="EMBL" id="JFAX01000021">
    <property type="protein sequence ID" value="EXI65559.1"/>
    <property type="molecule type" value="Genomic_DNA"/>
</dbReference>
<evidence type="ECO:0000313" key="7">
    <source>
        <dbReference type="Proteomes" id="UP000020218"/>
    </source>
</evidence>
<dbReference type="Proteomes" id="UP000020218">
    <property type="component" value="Unassembled WGS sequence"/>
</dbReference>